<dbReference type="GO" id="GO:0016020">
    <property type="term" value="C:membrane"/>
    <property type="evidence" value="ECO:0007669"/>
    <property type="project" value="InterPro"/>
</dbReference>
<dbReference type="InterPro" id="IPR052501">
    <property type="entry name" value="Alpha-1-2_FucT"/>
</dbReference>
<dbReference type="EMBL" id="CATQJL010000316">
    <property type="protein sequence ID" value="CAJ0605666.1"/>
    <property type="molecule type" value="Genomic_DNA"/>
</dbReference>
<gene>
    <name evidence="3" type="ORF">CYNAS_LOCUS17649</name>
</gene>
<keyword evidence="2" id="KW-0808">Transferase</keyword>
<protein>
    <recommendedName>
        <fullName evidence="5">L-Fucosyltransferase</fullName>
    </recommendedName>
</protein>
<dbReference type="PANTHER" id="PTHR22898:SF3">
    <property type="entry name" value="ALPHA-1,2-FUCOSYLTRANSFERASE-RELATED"/>
    <property type="match status" value="1"/>
</dbReference>
<evidence type="ECO:0000313" key="3">
    <source>
        <dbReference type="EMBL" id="CAJ0605666.1"/>
    </source>
</evidence>
<dbReference type="PANTHER" id="PTHR22898">
    <property type="entry name" value="UNCHARACTERIZED GLYCOSOL TRANSFERASE-RELATED"/>
    <property type="match status" value="1"/>
</dbReference>
<accession>A0AA36H8D5</accession>
<organism evidence="3 4">
    <name type="scientific">Cylicocyclus nassatus</name>
    <name type="common">Nematode worm</name>
    <dbReference type="NCBI Taxonomy" id="53992"/>
    <lineage>
        <taxon>Eukaryota</taxon>
        <taxon>Metazoa</taxon>
        <taxon>Ecdysozoa</taxon>
        <taxon>Nematoda</taxon>
        <taxon>Chromadorea</taxon>
        <taxon>Rhabditida</taxon>
        <taxon>Rhabditina</taxon>
        <taxon>Rhabditomorpha</taxon>
        <taxon>Strongyloidea</taxon>
        <taxon>Strongylidae</taxon>
        <taxon>Cylicocyclus</taxon>
    </lineage>
</organism>
<dbReference type="InterPro" id="IPR002516">
    <property type="entry name" value="Glyco_trans_11"/>
</dbReference>
<comment type="caution">
    <text evidence="3">The sequence shown here is derived from an EMBL/GenBank/DDBJ whole genome shotgun (WGS) entry which is preliminary data.</text>
</comment>
<evidence type="ECO:0000256" key="2">
    <source>
        <dbReference type="ARBA" id="ARBA00022679"/>
    </source>
</evidence>
<dbReference type="AlphaFoldDB" id="A0AA36H8D5"/>
<proteinExistence type="predicted"/>
<dbReference type="Pfam" id="PF01531">
    <property type="entry name" value="Glyco_transf_11"/>
    <property type="match status" value="1"/>
</dbReference>
<evidence type="ECO:0000256" key="1">
    <source>
        <dbReference type="ARBA" id="ARBA00022676"/>
    </source>
</evidence>
<keyword evidence="4" id="KW-1185">Reference proteome</keyword>
<name>A0AA36H8D5_CYLNA</name>
<reference evidence="3" key="1">
    <citation type="submission" date="2023-07" db="EMBL/GenBank/DDBJ databases">
        <authorList>
            <consortium name="CYATHOMIX"/>
        </authorList>
    </citation>
    <scope>NUCLEOTIDE SEQUENCE</scope>
    <source>
        <strain evidence="3">N/A</strain>
    </source>
</reference>
<evidence type="ECO:0008006" key="5">
    <source>
        <dbReference type="Google" id="ProtNLM"/>
    </source>
</evidence>
<dbReference type="GO" id="GO:0008107">
    <property type="term" value="F:galactoside 2-alpha-L-fucosyltransferase activity"/>
    <property type="evidence" value="ECO:0007669"/>
    <property type="project" value="InterPro"/>
</dbReference>
<keyword evidence="1" id="KW-0328">Glycosyltransferase</keyword>
<evidence type="ECO:0000313" key="4">
    <source>
        <dbReference type="Proteomes" id="UP001176961"/>
    </source>
</evidence>
<dbReference type="GO" id="GO:0005975">
    <property type="term" value="P:carbohydrate metabolic process"/>
    <property type="evidence" value="ECO:0007669"/>
    <property type="project" value="InterPro"/>
</dbReference>
<dbReference type="Proteomes" id="UP001176961">
    <property type="component" value="Unassembled WGS sequence"/>
</dbReference>
<sequence length="220" mass="25735">MSTFQKGTKQRVVKFAKKPDFFVDPSRLRNLTDQFLLLDFVFGQNPRYFEDYATDVRAILQFSKEMKHNGSMTTSFLRSHSDSMCIHVRMTDFIRLKWQTDMNITVKAAIPLAKRKNITRFLIFGDDQQFMTNMSQAIIKDGRFENDAVIVSNYHESMDLYLSSQMCRSFLISAAVSTFGWWLAFFAKDQSAVCYLNVTRPNALVRRRDFFYENLALVSR</sequence>